<evidence type="ECO:0000256" key="1">
    <source>
        <dbReference type="ARBA" id="ARBA00009437"/>
    </source>
</evidence>
<dbReference type="Gene3D" id="3.40.190.290">
    <property type="match status" value="1"/>
</dbReference>
<dbReference type="Pfam" id="PF03466">
    <property type="entry name" value="LysR_substrate"/>
    <property type="match status" value="1"/>
</dbReference>
<dbReference type="InterPro" id="IPR000847">
    <property type="entry name" value="LysR_HTH_N"/>
</dbReference>
<feature type="domain" description="HTH lysR-type" evidence="5">
    <location>
        <begin position="1"/>
        <end position="58"/>
    </location>
</feature>
<dbReference type="OrthoDB" id="3181812at2"/>
<dbReference type="EMBL" id="JZDQ02000035">
    <property type="protein sequence ID" value="OIJ24652.1"/>
    <property type="molecule type" value="Genomic_DNA"/>
</dbReference>
<dbReference type="GO" id="GO:0005829">
    <property type="term" value="C:cytosol"/>
    <property type="evidence" value="ECO:0007669"/>
    <property type="project" value="TreeGrafter"/>
</dbReference>
<keyword evidence="3" id="KW-0238">DNA-binding</keyword>
<gene>
    <name evidence="6" type="ORF">UG56_021810</name>
</gene>
<dbReference type="SUPFAM" id="SSF46785">
    <property type="entry name" value="Winged helix' DNA-binding domain"/>
    <property type="match status" value="1"/>
</dbReference>
<dbReference type="PROSITE" id="PS50931">
    <property type="entry name" value="HTH_LYSR"/>
    <property type="match status" value="1"/>
</dbReference>
<dbReference type="PRINTS" id="PR00039">
    <property type="entry name" value="HTHLYSR"/>
</dbReference>
<evidence type="ECO:0000259" key="5">
    <source>
        <dbReference type="PROSITE" id="PS50931"/>
    </source>
</evidence>
<dbReference type="Pfam" id="PF00126">
    <property type="entry name" value="HTH_1"/>
    <property type="match status" value="1"/>
</dbReference>
<evidence type="ECO:0000256" key="2">
    <source>
        <dbReference type="ARBA" id="ARBA00023015"/>
    </source>
</evidence>
<dbReference type="GO" id="GO:0003677">
    <property type="term" value="F:DNA binding"/>
    <property type="evidence" value="ECO:0007669"/>
    <property type="project" value="UniProtKB-KW"/>
</dbReference>
<dbReference type="InterPro" id="IPR050950">
    <property type="entry name" value="HTH-type_LysR_regulators"/>
</dbReference>
<protein>
    <submittedName>
        <fullName evidence="6">LysR family transcriptional regulator</fullName>
    </submittedName>
</protein>
<dbReference type="InterPro" id="IPR036388">
    <property type="entry name" value="WH-like_DNA-bd_sf"/>
</dbReference>
<dbReference type="STRING" id="1844.UG56_021810"/>
<sequence length="291" mass="30443">MQPHQLEYFVAVAETGSFTAGADRVGVVQSAVSAAIKQLERGLGAPLIERGYHRLTLTAEGEALLPRAREVLAGIDAAREAVAGARGQVVGTVLFGTLSYTGRWDIAEVLQGFAARHPGITVRMRQTISGSATNEADVRSGALDLALVSTPATSLPGLTLTRIHGDELVFVCAPDHRLARARAVSPADLAEESWIDFPTGWGNRTVVDAAFASAGVSRTVRTEVTSFGLARNLVCRGLGVSIVPRASIAGDPVIVSVPIGLEWSFQLAVASNRRISAAAARLAEAVEASAI</sequence>
<evidence type="ECO:0000313" key="7">
    <source>
        <dbReference type="Proteomes" id="UP000033772"/>
    </source>
</evidence>
<dbReference type="PANTHER" id="PTHR30419">
    <property type="entry name" value="HTH-TYPE TRANSCRIPTIONAL REGULATOR YBHD"/>
    <property type="match status" value="1"/>
</dbReference>
<reference evidence="6" key="1">
    <citation type="submission" date="2016-10" db="EMBL/GenBank/DDBJ databases">
        <title>Draft Genome Sequence of Nocardioides luteus Strain BAFB, an Alkane-Degrading Bacterium Isolated from JP-7 Polluted Soil.</title>
        <authorList>
            <person name="Brown L."/>
            <person name="Ruiz O.N."/>
            <person name="Gunasekera T."/>
        </authorList>
    </citation>
    <scope>NUCLEOTIDE SEQUENCE [LARGE SCALE GENOMIC DNA]</scope>
    <source>
        <strain evidence="6">BAFB</strain>
    </source>
</reference>
<keyword evidence="4" id="KW-0804">Transcription</keyword>
<name>A0A1J4MZ78_9ACTN</name>
<evidence type="ECO:0000256" key="4">
    <source>
        <dbReference type="ARBA" id="ARBA00023163"/>
    </source>
</evidence>
<evidence type="ECO:0000256" key="3">
    <source>
        <dbReference type="ARBA" id="ARBA00023125"/>
    </source>
</evidence>
<dbReference type="GO" id="GO:0003700">
    <property type="term" value="F:DNA-binding transcription factor activity"/>
    <property type="evidence" value="ECO:0007669"/>
    <property type="project" value="InterPro"/>
</dbReference>
<dbReference type="InterPro" id="IPR036390">
    <property type="entry name" value="WH_DNA-bd_sf"/>
</dbReference>
<comment type="similarity">
    <text evidence="1">Belongs to the LysR transcriptional regulatory family.</text>
</comment>
<keyword evidence="2" id="KW-0805">Transcription regulation</keyword>
<accession>A0A1J4MZ78</accession>
<dbReference type="InterPro" id="IPR005119">
    <property type="entry name" value="LysR_subst-bd"/>
</dbReference>
<dbReference type="RefSeq" id="WP_045547708.1">
    <property type="nucleotide sequence ID" value="NZ_JZDQ02000035.1"/>
</dbReference>
<dbReference type="Proteomes" id="UP000033772">
    <property type="component" value="Unassembled WGS sequence"/>
</dbReference>
<dbReference type="SUPFAM" id="SSF53850">
    <property type="entry name" value="Periplasmic binding protein-like II"/>
    <property type="match status" value="1"/>
</dbReference>
<keyword evidence="7" id="KW-1185">Reference proteome</keyword>
<proteinExistence type="inferred from homology"/>
<evidence type="ECO:0000313" key="6">
    <source>
        <dbReference type="EMBL" id="OIJ24652.1"/>
    </source>
</evidence>
<dbReference type="FunFam" id="1.10.10.10:FF:000001">
    <property type="entry name" value="LysR family transcriptional regulator"/>
    <property type="match status" value="1"/>
</dbReference>
<organism evidence="6 7">
    <name type="scientific">Nocardioides luteus</name>
    <dbReference type="NCBI Taxonomy" id="1844"/>
    <lineage>
        <taxon>Bacteria</taxon>
        <taxon>Bacillati</taxon>
        <taxon>Actinomycetota</taxon>
        <taxon>Actinomycetes</taxon>
        <taxon>Propionibacteriales</taxon>
        <taxon>Nocardioidaceae</taxon>
        <taxon>Nocardioides</taxon>
    </lineage>
</organism>
<comment type="caution">
    <text evidence="6">The sequence shown here is derived from an EMBL/GenBank/DDBJ whole genome shotgun (WGS) entry which is preliminary data.</text>
</comment>
<dbReference type="PANTHER" id="PTHR30419:SF31">
    <property type="entry name" value="BLR3139 PROTEIN"/>
    <property type="match status" value="1"/>
</dbReference>
<dbReference type="Gene3D" id="1.10.10.10">
    <property type="entry name" value="Winged helix-like DNA-binding domain superfamily/Winged helix DNA-binding domain"/>
    <property type="match status" value="1"/>
</dbReference>
<dbReference type="AlphaFoldDB" id="A0A1J4MZ78"/>